<dbReference type="RefSeq" id="WP_072718870.1">
    <property type="nucleotide sequence ID" value="NZ_LN889796.1"/>
</dbReference>
<dbReference type="AlphaFoldDB" id="A0A1J1LHY1"/>
<keyword evidence="2" id="KW-1185">Reference proteome</keyword>
<evidence type="ECO:0000313" key="2">
    <source>
        <dbReference type="Proteomes" id="UP000184315"/>
    </source>
</evidence>
<name>A0A1J1LHY1_9CYAN</name>
<organism evidence="1 2">
    <name type="scientific">Planktothrix tepida PCC 9214</name>
    <dbReference type="NCBI Taxonomy" id="671072"/>
    <lineage>
        <taxon>Bacteria</taxon>
        <taxon>Bacillati</taxon>
        <taxon>Cyanobacteriota</taxon>
        <taxon>Cyanophyceae</taxon>
        <taxon>Oscillatoriophycideae</taxon>
        <taxon>Oscillatoriales</taxon>
        <taxon>Microcoleaceae</taxon>
        <taxon>Planktothrix</taxon>
    </lineage>
</organism>
<evidence type="ECO:0000313" key="1">
    <source>
        <dbReference type="EMBL" id="CUR32112.1"/>
    </source>
</evidence>
<dbReference type="EMBL" id="CZDF01000148">
    <property type="protein sequence ID" value="CUR32112.1"/>
    <property type="molecule type" value="Genomic_DNA"/>
</dbReference>
<sequence>MSRFIQVKNFGFSLDAVICWQRLTHEMGSPLVVNFLGDQTLKFTDEEAEQLHQILNNHSMTLTTRTLTPHRLEVA</sequence>
<dbReference type="Proteomes" id="UP000184315">
    <property type="component" value="Unassembled WGS sequence"/>
</dbReference>
<dbReference type="OrthoDB" id="9852324at2"/>
<proteinExistence type="predicted"/>
<gene>
    <name evidence="1" type="ORF">PL9214430084</name>
</gene>
<protein>
    <submittedName>
        <fullName evidence="1">Uncharacterized protein</fullName>
    </submittedName>
</protein>
<accession>A0A1J1LHY1</accession>
<reference evidence="1" key="1">
    <citation type="submission" date="2015-10" db="EMBL/GenBank/DDBJ databases">
        <authorList>
            <person name="Gilbert D.G."/>
        </authorList>
    </citation>
    <scope>NUCLEOTIDE SEQUENCE [LARGE SCALE GENOMIC DNA]</scope>
    <source>
        <strain evidence="1">BBR_PRJEB10993</strain>
    </source>
</reference>